<reference evidence="2 3" key="1">
    <citation type="journal article" date="2007" name="Nature">
        <title>Evolution of genes and genomes on the Drosophila phylogeny.</title>
        <authorList>
            <consortium name="Drosophila 12 Genomes Consortium"/>
            <person name="Clark A.G."/>
            <person name="Eisen M.B."/>
            <person name="Smith D.R."/>
            <person name="Bergman C.M."/>
            <person name="Oliver B."/>
            <person name="Markow T.A."/>
            <person name="Kaufman T.C."/>
            <person name="Kellis M."/>
            <person name="Gelbart W."/>
            <person name="Iyer V.N."/>
            <person name="Pollard D.A."/>
            <person name="Sackton T.B."/>
            <person name="Larracuente A.M."/>
            <person name="Singh N.D."/>
            <person name="Abad J.P."/>
            <person name="Abt D.N."/>
            <person name="Adryan B."/>
            <person name="Aguade M."/>
            <person name="Akashi H."/>
            <person name="Anderson W.W."/>
            <person name="Aquadro C.F."/>
            <person name="Ardell D.H."/>
            <person name="Arguello R."/>
            <person name="Artieri C.G."/>
            <person name="Barbash D.A."/>
            <person name="Barker D."/>
            <person name="Barsanti P."/>
            <person name="Batterham P."/>
            <person name="Batzoglou S."/>
            <person name="Begun D."/>
            <person name="Bhutkar A."/>
            <person name="Blanco E."/>
            <person name="Bosak S.A."/>
            <person name="Bradley R.K."/>
            <person name="Brand A.D."/>
            <person name="Brent M.R."/>
            <person name="Brooks A.N."/>
            <person name="Brown R.H."/>
            <person name="Butlin R.K."/>
            <person name="Caggese C."/>
            <person name="Calvi B.R."/>
            <person name="Bernardo de Carvalho A."/>
            <person name="Caspi A."/>
            <person name="Castrezana S."/>
            <person name="Celniker S.E."/>
            <person name="Chang J.L."/>
            <person name="Chapple C."/>
            <person name="Chatterji S."/>
            <person name="Chinwalla A."/>
            <person name="Civetta A."/>
            <person name="Clifton S.W."/>
            <person name="Comeron J.M."/>
            <person name="Costello J.C."/>
            <person name="Coyne J.A."/>
            <person name="Daub J."/>
            <person name="David R.G."/>
            <person name="Delcher A.L."/>
            <person name="Delehaunty K."/>
            <person name="Do C.B."/>
            <person name="Ebling H."/>
            <person name="Edwards K."/>
            <person name="Eickbush T."/>
            <person name="Evans J.D."/>
            <person name="Filipski A."/>
            <person name="Findeiss S."/>
            <person name="Freyhult E."/>
            <person name="Fulton L."/>
            <person name="Fulton R."/>
            <person name="Garcia A.C."/>
            <person name="Gardiner A."/>
            <person name="Garfield D.A."/>
            <person name="Garvin B.E."/>
            <person name="Gibson G."/>
            <person name="Gilbert D."/>
            <person name="Gnerre S."/>
            <person name="Godfrey J."/>
            <person name="Good R."/>
            <person name="Gotea V."/>
            <person name="Gravely B."/>
            <person name="Greenberg A.J."/>
            <person name="Griffiths-Jones S."/>
            <person name="Gross S."/>
            <person name="Guigo R."/>
            <person name="Gustafson E.A."/>
            <person name="Haerty W."/>
            <person name="Hahn M.W."/>
            <person name="Halligan D.L."/>
            <person name="Halpern A.L."/>
            <person name="Halter G.M."/>
            <person name="Han M.V."/>
            <person name="Heger A."/>
            <person name="Hillier L."/>
            <person name="Hinrichs A.S."/>
            <person name="Holmes I."/>
            <person name="Hoskins R.A."/>
            <person name="Hubisz M.J."/>
            <person name="Hultmark D."/>
            <person name="Huntley M.A."/>
            <person name="Jaffe D.B."/>
            <person name="Jagadeeshan S."/>
            <person name="Jeck W.R."/>
            <person name="Johnson J."/>
            <person name="Jones C.D."/>
            <person name="Jordan W.C."/>
            <person name="Karpen G.H."/>
            <person name="Kataoka E."/>
            <person name="Keightley P.D."/>
            <person name="Kheradpour P."/>
            <person name="Kirkness E.F."/>
            <person name="Koerich L.B."/>
            <person name="Kristiansen K."/>
            <person name="Kudrna D."/>
            <person name="Kulathinal R.J."/>
            <person name="Kumar S."/>
            <person name="Kwok R."/>
            <person name="Lander E."/>
            <person name="Langley C.H."/>
            <person name="Lapoint R."/>
            <person name="Lazzaro B.P."/>
            <person name="Lee S.J."/>
            <person name="Levesque L."/>
            <person name="Li R."/>
            <person name="Lin C.F."/>
            <person name="Lin M.F."/>
            <person name="Lindblad-Toh K."/>
            <person name="Llopart A."/>
            <person name="Long M."/>
            <person name="Low L."/>
            <person name="Lozovsky E."/>
            <person name="Lu J."/>
            <person name="Luo M."/>
            <person name="Machado C.A."/>
            <person name="Makalowski W."/>
            <person name="Marzo M."/>
            <person name="Matsuda M."/>
            <person name="Matzkin L."/>
            <person name="McAllister B."/>
            <person name="McBride C.S."/>
            <person name="McKernan B."/>
            <person name="McKernan K."/>
            <person name="Mendez-Lago M."/>
            <person name="Minx P."/>
            <person name="Mollenhauer M.U."/>
            <person name="Montooth K."/>
            <person name="Mount S.M."/>
            <person name="Mu X."/>
            <person name="Myers E."/>
            <person name="Negre B."/>
            <person name="Newfeld S."/>
            <person name="Nielsen R."/>
            <person name="Noor M.A."/>
            <person name="O'Grady P."/>
            <person name="Pachter L."/>
            <person name="Papaceit M."/>
            <person name="Parisi M.J."/>
            <person name="Parisi M."/>
            <person name="Parts L."/>
            <person name="Pedersen J.S."/>
            <person name="Pesole G."/>
            <person name="Phillippy A.M."/>
            <person name="Ponting C.P."/>
            <person name="Pop M."/>
            <person name="Porcelli D."/>
            <person name="Powell J.R."/>
            <person name="Prohaska S."/>
            <person name="Pruitt K."/>
            <person name="Puig M."/>
            <person name="Quesneville H."/>
            <person name="Ram K.R."/>
            <person name="Rand D."/>
            <person name="Rasmussen M.D."/>
            <person name="Reed L.K."/>
            <person name="Reenan R."/>
            <person name="Reily A."/>
            <person name="Remington K.A."/>
            <person name="Rieger T.T."/>
            <person name="Ritchie M.G."/>
            <person name="Robin C."/>
            <person name="Rogers Y.H."/>
            <person name="Rohde C."/>
            <person name="Rozas J."/>
            <person name="Rubenfield M.J."/>
            <person name="Ruiz A."/>
            <person name="Russo S."/>
            <person name="Salzberg S.L."/>
            <person name="Sanchez-Gracia A."/>
            <person name="Saranga D.J."/>
            <person name="Sato H."/>
            <person name="Schaeffer S.W."/>
            <person name="Schatz M.C."/>
            <person name="Schlenke T."/>
            <person name="Schwartz R."/>
            <person name="Segarra C."/>
            <person name="Singh R.S."/>
            <person name="Sirot L."/>
            <person name="Sirota M."/>
            <person name="Sisneros N.B."/>
            <person name="Smith C.D."/>
            <person name="Smith T.F."/>
            <person name="Spieth J."/>
            <person name="Stage D.E."/>
            <person name="Stark A."/>
            <person name="Stephan W."/>
            <person name="Strausberg R.L."/>
            <person name="Strempel S."/>
            <person name="Sturgill D."/>
            <person name="Sutton G."/>
            <person name="Sutton G.G."/>
            <person name="Tao W."/>
            <person name="Teichmann S."/>
            <person name="Tobari Y.N."/>
            <person name="Tomimura Y."/>
            <person name="Tsolas J.M."/>
            <person name="Valente V.L."/>
            <person name="Venter E."/>
            <person name="Venter J.C."/>
            <person name="Vicario S."/>
            <person name="Vieira F.G."/>
            <person name="Vilella A.J."/>
            <person name="Villasante A."/>
            <person name="Walenz B."/>
            <person name="Wang J."/>
            <person name="Wasserman M."/>
            <person name="Watts T."/>
            <person name="Wilson D."/>
            <person name="Wilson R.K."/>
            <person name="Wing R.A."/>
            <person name="Wolfner M.F."/>
            <person name="Wong A."/>
            <person name="Wong G.K."/>
            <person name="Wu C.I."/>
            <person name="Wu G."/>
            <person name="Yamamoto D."/>
            <person name="Yang H.P."/>
            <person name="Yang S.P."/>
            <person name="Yorke J.A."/>
            <person name="Yoshida K."/>
            <person name="Zdobnov E."/>
            <person name="Zhang P."/>
            <person name="Zhang Y."/>
            <person name="Zimin A.V."/>
            <person name="Baldwin J."/>
            <person name="Abdouelleil A."/>
            <person name="Abdulkadir J."/>
            <person name="Abebe A."/>
            <person name="Abera B."/>
            <person name="Abreu J."/>
            <person name="Acer S.C."/>
            <person name="Aftuck L."/>
            <person name="Alexander A."/>
            <person name="An P."/>
            <person name="Anderson E."/>
            <person name="Anderson S."/>
            <person name="Arachi H."/>
            <person name="Azer M."/>
            <person name="Bachantsang P."/>
            <person name="Barry A."/>
            <person name="Bayul T."/>
            <person name="Berlin A."/>
            <person name="Bessette D."/>
            <person name="Bloom T."/>
            <person name="Blye J."/>
            <person name="Boguslavskiy L."/>
            <person name="Bonnet C."/>
            <person name="Boukhgalter B."/>
            <person name="Bourzgui I."/>
            <person name="Brown A."/>
            <person name="Cahill P."/>
            <person name="Channer S."/>
            <person name="Cheshatsang Y."/>
            <person name="Chuda L."/>
            <person name="Citroen M."/>
            <person name="Collymore A."/>
            <person name="Cooke P."/>
            <person name="Costello M."/>
            <person name="D'Aco K."/>
            <person name="Daza R."/>
            <person name="De Haan G."/>
            <person name="DeGray S."/>
            <person name="DeMaso C."/>
            <person name="Dhargay N."/>
            <person name="Dooley K."/>
            <person name="Dooley E."/>
            <person name="Doricent M."/>
            <person name="Dorje P."/>
            <person name="Dorjee K."/>
            <person name="Dupes A."/>
            <person name="Elong R."/>
            <person name="Falk J."/>
            <person name="Farina A."/>
            <person name="Faro S."/>
            <person name="Ferguson D."/>
            <person name="Fisher S."/>
            <person name="Foley C.D."/>
            <person name="Franke A."/>
            <person name="Friedrich D."/>
            <person name="Gadbois L."/>
            <person name="Gearin G."/>
            <person name="Gearin C.R."/>
            <person name="Giannoukos G."/>
            <person name="Goode T."/>
            <person name="Graham J."/>
            <person name="Grandbois E."/>
            <person name="Grewal S."/>
            <person name="Gyaltsen K."/>
            <person name="Hafez N."/>
            <person name="Hagos B."/>
            <person name="Hall J."/>
            <person name="Henson C."/>
            <person name="Hollinger A."/>
            <person name="Honan T."/>
            <person name="Huard M.D."/>
            <person name="Hughes L."/>
            <person name="Hurhula B."/>
            <person name="Husby M.E."/>
            <person name="Kamat A."/>
            <person name="Kanga B."/>
            <person name="Kashin S."/>
            <person name="Khazanovich D."/>
            <person name="Kisner P."/>
            <person name="Lance K."/>
            <person name="Lara M."/>
            <person name="Lee W."/>
            <person name="Lennon N."/>
            <person name="Letendre F."/>
            <person name="LeVine R."/>
            <person name="Lipovsky A."/>
            <person name="Liu X."/>
            <person name="Liu J."/>
            <person name="Liu S."/>
            <person name="Lokyitsang T."/>
            <person name="Lokyitsang Y."/>
            <person name="Lubonja R."/>
            <person name="Lui A."/>
            <person name="MacDonald P."/>
            <person name="Magnisalis V."/>
            <person name="Maru K."/>
            <person name="Matthews C."/>
            <person name="McCusker W."/>
            <person name="McDonough S."/>
            <person name="Mehta T."/>
            <person name="Meldrim J."/>
            <person name="Meneus L."/>
            <person name="Mihai O."/>
            <person name="Mihalev A."/>
            <person name="Mihova T."/>
            <person name="Mittelman R."/>
            <person name="Mlenga V."/>
            <person name="Montmayeur A."/>
            <person name="Mulrain L."/>
            <person name="Navidi A."/>
            <person name="Naylor J."/>
            <person name="Negash T."/>
            <person name="Nguyen T."/>
            <person name="Nguyen N."/>
            <person name="Nicol R."/>
            <person name="Norbu C."/>
            <person name="Norbu N."/>
            <person name="Novod N."/>
            <person name="O'Neill B."/>
            <person name="Osman S."/>
            <person name="Markiewicz E."/>
            <person name="Oyono O.L."/>
            <person name="Patti C."/>
            <person name="Phunkhang P."/>
            <person name="Pierre F."/>
            <person name="Priest M."/>
            <person name="Raghuraman S."/>
            <person name="Rege F."/>
            <person name="Reyes R."/>
            <person name="Rise C."/>
            <person name="Rogov P."/>
            <person name="Ross K."/>
            <person name="Ryan E."/>
            <person name="Settipalli S."/>
            <person name="Shea T."/>
            <person name="Sherpa N."/>
            <person name="Shi L."/>
            <person name="Shih D."/>
            <person name="Sparrow T."/>
            <person name="Spaulding J."/>
            <person name="Stalker J."/>
            <person name="Stange-Thomann N."/>
            <person name="Stavropoulos S."/>
            <person name="Stone C."/>
            <person name="Strader C."/>
            <person name="Tesfaye S."/>
            <person name="Thomson T."/>
            <person name="Thoulutsang Y."/>
            <person name="Thoulutsang D."/>
            <person name="Topham K."/>
            <person name="Topping I."/>
            <person name="Tsamla T."/>
            <person name="Vassiliev H."/>
            <person name="Vo A."/>
            <person name="Wangchuk T."/>
            <person name="Wangdi T."/>
            <person name="Weiand M."/>
            <person name="Wilkinson J."/>
            <person name="Wilson A."/>
            <person name="Yadav S."/>
            <person name="Young G."/>
            <person name="Yu Q."/>
            <person name="Zembek L."/>
            <person name="Zhong D."/>
            <person name="Zimmer A."/>
            <person name="Zwirko Z."/>
            <person name="Jaffe D.B."/>
            <person name="Alvarez P."/>
            <person name="Brockman W."/>
            <person name="Butler J."/>
            <person name="Chin C."/>
            <person name="Gnerre S."/>
            <person name="Grabherr M."/>
            <person name="Kleber M."/>
            <person name="Mauceli E."/>
            <person name="MacCallum I."/>
        </authorList>
    </citation>
    <scope>NUCLEOTIDE SEQUENCE [LARGE SCALE GENOMIC DNA]</scope>
    <source>
        <strain evidence="3">Tai18E2 / Tucson 14021-0261.01</strain>
    </source>
</reference>
<dbReference type="OrthoDB" id="7866473at2759"/>
<gene>
    <name evidence="2" type="primary">Dyak\GE20411</name>
    <name evidence="2" type="synonym">dyak_GLEANR_4251</name>
    <name evidence="2" type="synonym">GE20411</name>
    <name evidence="2" type="ORF">Dyak_GE20411</name>
</gene>
<proteinExistence type="predicted"/>
<feature type="region of interest" description="Disordered" evidence="1">
    <location>
        <begin position="94"/>
        <end position="141"/>
    </location>
</feature>
<keyword evidence="3" id="KW-1185">Reference proteome</keyword>
<evidence type="ECO:0000313" key="3">
    <source>
        <dbReference type="Proteomes" id="UP000002282"/>
    </source>
</evidence>
<reference evidence="2 3" key="2">
    <citation type="journal article" date="2007" name="PLoS Biol.">
        <title>Principles of genome evolution in the Drosophila melanogaster species group.</title>
        <authorList>
            <person name="Ranz J.M."/>
            <person name="Maurin D."/>
            <person name="Chan Y.S."/>
            <person name="von Grotthuss M."/>
            <person name="Hillier L.W."/>
            <person name="Roote J."/>
            <person name="Ashburner M."/>
            <person name="Bergman C.M."/>
        </authorList>
    </citation>
    <scope>NUCLEOTIDE SEQUENCE [LARGE SCALE GENOMIC DNA]</scope>
    <source>
        <strain evidence="3">Tai18E2 / Tucson 14021-0261.01</strain>
    </source>
</reference>
<evidence type="ECO:0000256" key="1">
    <source>
        <dbReference type="SAM" id="MobiDB-lite"/>
    </source>
</evidence>
<feature type="compositionally biased region" description="Basic residues" evidence="1">
    <location>
        <begin position="103"/>
        <end position="131"/>
    </location>
</feature>
<sequence length="157" mass="17971">MAYDYCTGSTLPVFISHCAPYNFLREYRLACDDRNIPAMTLLQEARNAWHALSAQERSLFEETPYLMSRFGQSSDSALRLTIDVLSALQTTVHRKHYDDDRSRNRRIHRGNAKSHSKKRQQKMGAVGRKRSPGIGSSTRCRASTYTPQFHCERTASV</sequence>
<dbReference type="EMBL" id="CM000159">
    <property type="protein sequence ID" value="EDW93759.1"/>
    <property type="molecule type" value="Genomic_DNA"/>
</dbReference>
<dbReference type="AlphaFoldDB" id="B4PK79"/>
<dbReference type="OMA" id="RQQKMGA"/>
<dbReference type="PhylomeDB" id="B4PK79"/>
<dbReference type="Proteomes" id="UP000002282">
    <property type="component" value="Chromosome 3L"/>
</dbReference>
<name>B4PK79_DROYA</name>
<dbReference type="KEGG" id="dya:Dyak_GE20411"/>
<dbReference type="HOGENOM" id="CLU_116902_0_0_1"/>
<organism evidence="2 3">
    <name type="scientific">Drosophila yakuba</name>
    <name type="common">Fruit fly</name>
    <dbReference type="NCBI Taxonomy" id="7245"/>
    <lineage>
        <taxon>Eukaryota</taxon>
        <taxon>Metazoa</taxon>
        <taxon>Ecdysozoa</taxon>
        <taxon>Arthropoda</taxon>
        <taxon>Hexapoda</taxon>
        <taxon>Insecta</taxon>
        <taxon>Pterygota</taxon>
        <taxon>Neoptera</taxon>
        <taxon>Endopterygota</taxon>
        <taxon>Diptera</taxon>
        <taxon>Brachycera</taxon>
        <taxon>Muscomorpha</taxon>
        <taxon>Ephydroidea</taxon>
        <taxon>Drosophilidae</taxon>
        <taxon>Drosophila</taxon>
        <taxon>Sophophora</taxon>
    </lineage>
</organism>
<accession>B4PK79</accession>
<protein>
    <submittedName>
        <fullName evidence="2">Uncharacterized protein</fullName>
    </submittedName>
</protein>
<evidence type="ECO:0000313" key="2">
    <source>
        <dbReference type="EMBL" id="EDW93759.1"/>
    </source>
</evidence>